<evidence type="ECO:0000313" key="1">
    <source>
        <dbReference type="EMBL" id="KAG5592387.1"/>
    </source>
</evidence>
<reference evidence="1 2" key="1">
    <citation type="submission" date="2020-09" db="EMBL/GenBank/DDBJ databases">
        <title>De no assembly of potato wild relative species, Solanum commersonii.</title>
        <authorList>
            <person name="Cho K."/>
        </authorList>
    </citation>
    <scope>NUCLEOTIDE SEQUENCE [LARGE SCALE GENOMIC DNA]</scope>
    <source>
        <strain evidence="1">LZ3.2</strain>
        <tissue evidence="1">Leaf</tissue>
    </source>
</reference>
<protein>
    <submittedName>
        <fullName evidence="1">Uncharacterized protein</fullName>
    </submittedName>
</protein>
<sequence length="74" mass="8099">MGMRFFMELKICQSNCGLYPLCITTEEQNFGCSNNGEISFDQDTSMVEVEGDIGTVYVAAFADNRSVNALCIVG</sequence>
<dbReference type="Proteomes" id="UP000824120">
    <property type="component" value="Chromosome 8"/>
</dbReference>
<organism evidence="1 2">
    <name type="scientific">Solanum commersonii</name>
    <name type="common">Commerson's wild potato</name>
    <name type="synonym">Commerson's nightshade</name>
    <dbReference type="NCBI Taxonomy" id="4109"/>
    <lineage>
        <taxon>Eukaryota</taxon>
        <taxon>Viridiplantae</taxon>
        <taxon>Streptophyta</taxon>
        <taxon>Embryophyta</taxon>
        <taxon>Tracheophyta</taxon>
        <taxon>Spermatophyta</taxon>
        <taxon>Magnoliopsida</taxon>
        <taxon>eudicotyledons</taxon>
        <taxon>Gunneridae</taxon>
        <taxon>Pentapetalae</taxon>
        <taxon>asterids</taxon>
        <taxon>lamiids</taxon>
        <taxon>Solanales</taxon>
        <taxon>Solanaceae</taxon>
        <taxon>Solanoideae</taxon>
        <taxon>Solaneae</taxon>
        <taxon>Solanum</taxon>
    </lineage>
</organism>
<name>A0A9J5XVN3_SOLCO</name>
<dbReference type="AlphaFoldDB" id="A0A9J5XVN3"/>
<keyword evidence="2" id="KW-1185">Reference proteome</keyword>
<proteinExistence type="predicted"/>
<evidence type="ECO:0000313" key="2">
    <source>
        <dbReference type="Proteomes" id="UP000824120"/>
    </source>
</evidence>
<gene>
    <name evidence="1" type="ORF">H5410_042901</name>
</gene>
<comment type="caution">
    <text evidence="1">The sequence shown here is derived from an EMBL/GenBank/DDBJ whole genome shotgun (WGS) entry which is preliminary data.</text>
</comment>
<dbReference type="EMBL" id="JACXVP010000008">
    <property type="protein sequence ID" value="KAG5592387.1"/>
    <property type="molecule type" value="Genomic_DNA"/>
</dbReference>
<dbReference type="OrthoDB" id="1211624at2759"/>
<accession>A0A9J5XVN3</accession>